<dbReference type="InterPro" id="IPR029002">
    <property type="entry name" value="PLPC/GPLD1"/>
</dbReference>
<dbReference type="STRING" id="29349.CLOTH_16670"/>
<feature type="domain" description="Phospholipase C/D" evidence="1">
    <location>
        <begin position="5"/>
        <end position="157"/>
    </location>
</feature>
<comment type="caution">
    <text evidence="2">The sequence shown here is derived from an EMBL/GenBank/DDBJ whole genome shotgun (WGS) entry which is preliminary data.</text>
</comment>
<dbReference type="OrthoDB" id="2878022at2"/>
<protein>
    <recommendedName>
        <fullName evidence="1">Phospholipase C/D domain-containing protein</fullName>
    </recommendedName>
</protein>
<evidence type="ECO:0000313" key="2">
    <source>
        <dbReference type="EMBL" id="OPJ55167.1"/>
    </source>
</evidence>
<dbReference type="RefSeq" id="WP_079413008.1">
    <property type="nucleotide sequence ID" value="NZ_MZGW01000007.1"/>
</dbReference>
<dbReference type="Pfam" id="PF00882">
    <property type="entry name" value="Zn_dep_PLPC"/>
    <property type="match status" value="1"/>
</dbReference>
<organism evidence="2 3">
    <name type="scientific">Alkalithermobacter paradoxus</name>
    <dbReference type="NCBI Taxonomy" id="29349"/>
    <lineage>
        <taxon>Bacteria</taxon>
        <taxon>Bacillati</taxon>
        <taxon>Bacillota</taxon>
        <taxon>Clostridia</taxon>
        <taxon>Peptostreptococcales</taxon>
        <taxon>Tepidibacteraceae</taxon>
        <taxon>Alkalithermobacter</taxon>
    </lineage>
</organism>
<evidence type="ECO:0000313" key="3">
    <source>
        <dbReference type="Proteomes" id="UP000190140"/>
    </source>
</evidence>
<dbReference type="AlphaFoldDB" id="A0A1V4I6I7"/>
<keyword evidence="3" id="KW-1185">Reference proteome</keyword>
<name>A0A1V4I6I7_9FIRM</name>
<dbReference type="EMBL" id="MZGW01000007">
    <property type="protein sequence ID" value="OPJ55167.1"/>
    <property type="molecule type" value="Genomic_DNA"/>
</dbReference>
<gene>
    <name evidence="2" type="ORF">CLOTH_16670</name>
</gene>
<dbReference type="Proteomes" id="UP000190140">
    <property type="component" value="Unassembled WGS sequence"/>
</dbReference>
<accession>A0A1V4I6I7</accession>
<sequence>MLMHTHKIIAYHVYDNIKNKLDIDLNRNCLIYGSMKPDISPRLALKKHYKNESFNFVLDEIMSLIDDGLSENLISINRFSTRLGVISHFLSDFFCLPHFDRDYYHDKLIKHLKYENDLHYKFKDFKGIDKIKIPYLEDVNSKCIRAFIEELYDTYKNKPIGFENDIHGSINISSAVGMVIVENSIMTLTEKVTA</sequence>
<evidence type="ECO:0000259" key="1">
    <source>
        <dbReference type="Pfam" id="PF00882"/>
    </source>
</evidence>
<proteinExistence type="predicted"/>
<reference evidence="2 3" key="1">
    <citation type="submission" date="2017-03" db="EMBL/GenBank/DDBJ databases">
        <title>Genome sequence of Clostridium thermoalcaliphilum DSM 7309.</title>
        <authorList>
            <person name="Poehlein A."/>
            <person name="Daniel R."/>
        </authorList>
    </citation>
    <scope>NUCLEOTIDE SEQUENCE [LARGE SCALE GENOMIC DNA]</scope>
    <source>
        <strain evidence="2 3">DSM 7309</strain>
    </source>
</reference>